<sequence>MIPIENIPGKYYVNSRCVGCDICLEIAPDIFACNHDEGYAYVGLQPDCEAEENLCMEAMHLCPVNAIEVRE</sequence>
<dbReference type="Gene3D" id="3.30.70.20">
    <property type="match status" value="1"/>
</dbReference>
<dbReference type="EMBL" id="FWEV01000128">
    <property type="protein sequence ID" value="SLM30202.1"/>
    <property type="molecule type" value="Genomic_DNA"/>
</dbReference>
<gene>
    <name evidence="2" type="ORF">MTBBW1_2130097</name>
</gene>
<evidence type="ECO:0000313" key="2">
    <source>
        <dbReference type="EMBL" id="SLM30202.1"/>
    </source>
</evidence>
<name>A0A1W1HCS2_9BACT</name>
<dbReference type="STRING" id="1246637.MTBBW1_2130097"/>
<evidence type="ECO:0000313" key="3">
    <source>
        <dbReference type="Proteomes" id="UP000191931"/>
    </source>
</evidence>
<dbReference type="Proteomes" id="UP000191931">
    <property type="component" value="Unassembled WGS sequence"/>
</dbReference>
<evidence type="ECO:0000259" key="1">
    <source>
        <dbReference type="PROSITE" id="PS51379"/>
    </source>
</evidence>
<feature type="domain" description="4Fe-4S ferredoxin-type" evidence="1">
    <location>
        <begin position="9"/>
        <end position="38"/>
    </location>
</feature>
<dbReference type="SUPFAM" id="SSF54862">
    <property type="entry name" value="4Fe-4S ferredoxins"/>
    <property type="match status" value="1"/>
</dbReference>
<dbReference type="PROSITE" id="PS51379">
    <property type="entry name" value="4FE4S_FER_2"/>
    <property type="match status" value="1"/>
</dbReference>
<organism evidence="2 3">
    <name type="scientific">Desulfamplus magnetovallimortis</name>
    <dbReference type="NCBI Taxonomy" id="1246637"/>
    <lineage>
        <taxon>Bacteria</taxon>
        <taxon>Pseudomonadati</taxon>
        <taxon>Thermodesulfobacteriota</taxon>
        <taxon>Desulfobacteria</taxon>
        <taxon>Desulfobacterales</taxon>
        <taxon>Desulfobacteraceae</taxon>
        <taxon>Desulfamplus</taxon>
    </lineage>
</organism>
<dbReference type="OrthoDB" id="9803319at2"/>
<accession>A0A1W1HCS2</accession>
<keyword evidence="3" id="KW-1185">Reference proteome</keyword>
<protein>
    <submittedName>
        <fullName evidence="2">Ferredoxin-2 (Modular protein)</fullName>
    </submittedName>
</protein>
<dbReference type="AlphaFoldDB" id="A0A1W1HCS2"/>
<dbReference type="RefSeq" id="WP_080807834.1">
    <property type="nucleotide sequence ID" value="NZ_LT828558.1"/>
</dbReference>
<dbReference type="InterPro" id="IPR017896">
    <property type="entry name" value="4Fe4S_Fe-S-bd"/>
</dbReference>
<dbReference type="Pfam" id="PF13370">
    <property type="entry name" value="Fer4_13"/>
    <property type="match status" value="1"/>
</dbReference>
<reference evidence="2 3" key="1">
    <citation type="submission" date="2017-03" db="EMBL/GenBank/DDBJ databases">
        <authorList>
            <person name="Afonso C.L."/>
            <person name="Miller P.J."/>
            <person name="Scott M.A."/>
            <person name="Spackman E."/>
            <person name="Goraichik I."/>
            <person name="Dimitrov K.M."/>
            <person name="Suarez D.L."/>
            <person name="Swayne D.E."/>
        </authorList>
    </citation>
    <scope>NUCLEOTIDE SEQUENCE [LARGE SCALE GENOMIC DNA]</scope>
    <source>
        <strain evidence="2">PRJEB14757</strain>
    </source>
</reference>
<proteinExistence type="predicted"/>